<dbReference type="Proteomes" id="UP000283479">
    <property type="component" value="Unassembled WGS sequence"/>
</dbReference>
<dbReference type="Pfam" id="PF11716">
    <property type="entry name" value="MDMPI_N"/>
    <property type="match status" value="1"/>
</dbReference>
<dbReference type="InterPro" id="IPR034660">
    <property type="entry name" value="DinB/YfiT-like"/>
</dbReference>
<comment type="caution">
    <text evidence="4">The sequence shown here is derived from an EMBL/GenBank/DDBJ whole genome shotgun (WGS) entry which is preliminary data.</text>
</comment>
<organism evidence="4 5">
    <name type="scientific">Rhodococcus xishaensis</name>
    <dbReference type="NCBI Taxonomy" id="2487364"/>
    <lineage>
        <taxon>Bacteria</taxon>
        <taxon>Bacillati</taxon>
        <taxon>Actinomycetota</taxon>
        <taxon>Actinomycetes</taxon>
        <taxon>Mycobacteriales</taxon>
        <taxon>Nocardiaceae</taxon>
        <taxon>Rhodococcus</taxon>
    </lineage>
</organism>
<feature type="domain" description="Mycothiol-dependent maleylpyruvate isomerase metal-binding" evidence="3">
    <location>
        <begin position="12"/>
        <end position="147"/>
    </location>
</feature>
<sequence length="276" mass="29697">MADLNKIVDDLSAEGAALDALVADLPDEQWTLTTPAEGWTVAHQIGHLAWTDRAALIAATDEDAFAAQLAEAWKNPLGFVDEGAEVEARRPPNELLADWRTTREKLAEVLLSVPAGTKLPWFGPPMSVASMATARLMETWAHGRDVADTLGLTVEPTGRLKHIARLGVRTRNFAYTVHELTPPADEFRVELNAPDGTIWAWGEEEAPQRVTGPAEDFCLLVTQRVHRVDTALQAVGADADRWLDIAQAFAGPPGSGRSEHAAQTGGFEAAGAEAAQ</sequence>
<dbReference type="InterPro" id="IPR017517">
    <property type="entry name" value="Maleyloyr_isom"/>
</dbReference>
<protein>
    <submittedName>
        <fullName evidence="4">TIGR03084 family protein</fullName>
    </submittedName>
</protein>
<accession>A0A438ARR0</accession>
<dbReference type="Gene3D" id="1.20.120.450">
    <property type="entry name" value="dinb family like domain"/>
    <property type="match status" value="1"/>
</dbReference>
<reference evidence="4 5" key="1">
    <citation type="submission" date="2018-11" db="EMBL/GenBank/DDBJ databases">
        <title>Rhodococcus spongicola sp. nov. and Rhodococcus xishaensis sp. nov. from marine sponges.</title>
        <authorList>
            <person name="Li L."/>
            <person name="Lin H.W."/>
        </authorList>
    </citation>
    <scope>NUCLEOTIDE SEQUENCE [LARGE SCALE GENOMIC DNA]</scope>
    <source>
        <strain evidence="4 5">LHW51113</strain>
    </source>
</reference>
<keyword evidence="5" id="KW-1185">Reference proteome</keyword>
<gene>
    <name evidence="4" type="ORF">EGT50_12620</name>
</gene>
<evidence type="ECO:0000256" key="1">
    <source>
        <dbReference type="SAM" id="MobiDB-lite"/>
    </source>
</evidence>
<dbReference type="SUPFAM" id="SSF109854">
    <property type="entry name" value="DinB/YfiT-like putative metalloenzymes"/>
    <property type="match status" value="1"/>
</dbReference>
<dbReference type="NCBIfam" id="TIGR03083">
    <property type="entry name" value="maleylpyruvate isomerase family mycothiol-dependent enzyme"/>
    <property type="match status" value="1"/>
</dbReference>
<proteinExistence type="predicted"/>
<feature type="domain" description="tRNA wybutosine-synthesis" evidence="2">
    <location>
        <begin position="183"/>
        <end position="229"/>
    </location>
</feature>
<dbReference type="AlphaFoldDB" id="A0A438ARR0"/>
<evidence type="ECO:0000259" key="3">
    <source>
        <dbReference type="Pfam" id="PF11716"/>
    </source>
</evidence>
<dbReference type="InterPro" id="IPR017518">
    <property type="entry name" value="CHP03084"/>
</dbReference>
<dbReference type="GO" id="GO:0046872">
    <property type="term" value="F:metal ion binding"/>
    <property type="evidence" value="ECO:0007669"/>
    <property type="project" value="InterPro"/>
</dbReference>
<evidence type="ECO:0000259" key="2">
    <source>
        <dbReference type="Pfam" id="PF08608"/>
    </source>
</evidence>
<dbReference type="OrthoDB" id="113180at2"/>
<dbReference type="NCBIfam" id="TIGR03084">
    <property type="entry name" value="TIGR03084 family metal-binding protein"/>
    <property type="match status" value="1"/>
</dbReference>
<dbReference type="EMBL" id="RKLO01000005">
    <property type="protein sequence ID" value="RVW01387.1"/>
    <property type="molecule type" value="Genomic_DNA"/>
</dbReference>
<dbReference type="Pfam" id="PF08608">
    <property type="entry name" value="Wyosine_form"/>
    <property type="match status" value="1"/>
</dbReference>
<dbReference type="InterPro" id="IPR013917">
    <property type="entry name" value="tRNA_wybutosine-synth"/>
</dbReference>
<name>A0A438ARR0_9NOCA</name>
<feature type="compositionally biased region" description="Low complexity" evidence="1">
    <location>
        <begin position="261"/>
        <end position="276"/>
    </location>
</feature>
<feature type="region of interest" description="Disordered" evidence="1">
    <location>
        <begin position="250"/>
        <end position="276"/>
    </location>
</feature>
<dbReference type="RefSeq" id="WP_127954999.1">
    <property type="nucleotide sequence ID" value="NZ_RKLO01000005.1"/>
</dbReference>
<dbReference type="InterPro" id="IPR024344">
    <property type="entry name" value="MDMPI_metal-binding"/>
</dbReference>
<evidence type="ECO:0000313" key="4">
    <source>
        <dbReference type="EMBL" id="RVW01387.1"/>
    </source>
</evidence>
<evidence type="ECO:0000313" key="5">
    <source>
        <dbReference type="Proteomes" id="UP000283479"/>
    </source>
</evidence>